<feature type="transmembrane region" description="Helical" evidence="1">
    <location>
        <begin position="87"/>
        <end position="108"/>
    </location>
</feature>
<dbReference type="Proteomes" id="UP001501074">
    <property type="component" value="Unassembled WGS sequence"/>
</dbReference>
<accession>A0ABP7ALN2</accession>
<dbReference type="PANTHER" id="PTHR40078">
    <property type="entry name" value="INTEGRAL MEMBRANE PROTEIN-RELATED"/>
    <property type="match status" value="1"/>
</dbReference>
<evidence type="ECO:0000313" key="3">
    <source>
        <dbReference type="Proteomes" id="UP001501074"/>
    </source>
</evidence>
<keyword evidence="3" id="KW-1185">Reference proteome</keyword>
<proteinExistence type="predicted"/>
<name>A0ABP7ALN2_9ACTN</name>
<keyword evidence="1" id="KW-1133">Transmembrane helix</keyword>
<dbReference type="Pfam" id="PF19700">
    <property type="entry name" value="DUF6198"/>
    <property type="match status" value="1"/>
</dbReference>
<keyword evidence="1" id="KW-0472">Membrane</keyword>
<dbReference type="InterPro" id="IPR038750">
    <property type="entry name" value="YczE/YyaS-like"/>
</dbReference>
<feature type="transmembrane region" description="Helical" evidence="1">
    <location>
        <begin position="114"/>
        <end position="136"/>
    </location>
</feature>
<evidence type="ECO:0000313" key="2">
    <source>
        <dbReference type="EMBL" id="GAA3635454.1"/>
    </source>
</evidence>
<protein>
    <submittedName>
        <fullName evidence="2">Membrane protein</fullName>
    </submittedName>
</protein>
<reference evidence="3" key="1">
    <citation type="journal article" date="2019" name="Int. J. Syst. Evol. Microbiol.">
        <title>The Global Catalogue of Microorganisms (GCM) 10K type strain sequencing project: providing services to taxonomists for standard genome sequencing and annotation.</title>
        <authorList>
            <consortium name="The Broad Institute Genomics Platform"/>
            <consortium name="The Broad Institute Genome Sequencing Center for Infectious Disease"/>
            <person name="Wu L."/>
            <person name="Ma J."/>
        </authorList>
    </citation>
    <scope>NUCLEOTIDE SEQUENCE [LARGE SCALE GENOMIC DNA]</scope>
    <source>
        <strain evidence="3">JCM 16902</strain>
    </source>
</reference>
<dbReference type="PANTHER" id="PTHR40078:SF1">
    <property type="entry name" value="INTEGRAL MEMBRANE PROTEIN"/>
    <property type="match status" value="1"/>
</dbReference>
<evidence type="ECO:0000256" key="1">
    <source>
        <dbReference type="SAM" id="Phobius"/>
    </source>
</evidence>
<sequence length="229" mass="24721">MARPIARQYGGVSSSRAHVYRLIQLLIGVFLYGIATALIVRASVGVTSWSVLTQGLENLVPLSFGMLTILISFVVLLLWFPLRQKPGLGTVLNVLTIGPFADLTLAVVHEPRTLPGQVLLFTVGLVLLAVATACYIGPQYGTGPRDGLMVGLHERFGMPIWKARTLVEVTVVLAGALLGGDLGIGTVVNTLAIGPMVHPLMPIFARFPWAPRREEPVVEEEPQVLATRR</sequence>
<gene>
    <name evidence="2" type="ORF">GCM10022223_62360</name>
</gene>
<comment type="caution">
    <text evidence="2">The sequence shown here is derived from an EMBL/GenBank/DDBJ whole genome shotgun (WGS) entry which is preliminary data.</text>
</comment>
<keyword evidence="1" id="KW-0812">Transmembrane</keyword>
<organism evidence="2 3">
    <name type="scientific">Kineosporia mesophila</name>
    <dbReference type="NCBI Taxonomy" id="566012"/>
    <lineage>
        <taxon>Bacteria</taxon>
        <taxon>Bacillati</taxon>
        <taxon>Actinomycetota</taxon>
        <taxon>Actinomycetes</taxon>
        <taxon>Kineosporiales</taxon>
        <taxon>Kineosporiaceae</taxon>
        <taxon>Kineosporia</taxon>
    </lineage>
</organism>
<dbReference type="EMBL" id="BAAAZO010000012">
    <property type="protein sequence ID" value="GAA3635454.1"/>
    <property type="molecule type" value="Genomic_DNA"/>
</dbReference>
<feature type="transmembrane region" description="Helical" evidence="1">
    <location>
        <begin position="60"/>
        <end position="80"/>
    </location>
</feature>
<feature type="transmembrane region" description="Helical" evidence="1">
    <location>
        <begin position="20"/>
        <end position="40"/>
    </location>
</feature>